<evidence type="ECO:0000256" key="1">
    <source>
        <dbReference type="ARBA" id="ARBA00022722"/>
    </source>
</evidence>
<comment type="subunit">
    <text evidence="13 14">Homodimer, forms a heterotetramer with a Cas2 homodimer.</text>
</comment>
<evidence type="ECO:0000256" key="4">
    <source>
        <dbReference type="ARBA" id="ARBA00022801"/>
    </source>
</evidence>
<feature type="binding site" evidence="14">
    <location>
        <position position="361"/>
    </location>
    <ligand>
        <name>Mn(2+)</name>
        <dbReference type="ChEBI" id="CHEBI:29035"/>
    </ligand>
</feature>
<evidence type="ECO:0000256" key="14">
    <source>
        <dbReference type="HAMAP-Rule" id="MF_01470"/>
    </source>
</evidence>
<dbReference type="InterPro" id="IPR042206">
    <property type="entry name" value="CRISPR-assoc_Cas1_C"/>
</dbReference>
<feature type="binding site" evidence="14">
    <location>
        <position position="448"/>
    </location>
    <ligand>
        <name>Mn(2+)</name>
        <dbReference type="ChEBI" id="CHEBI:29035"/>
    </ligand>
</feature>
<keyword evidence="4 14" id="KW-0378">Hydrolase</keyword>
<accession>A0ABX7Y460</accession>
<evidence type="ECO:0000256" key="3">
    <source>
        <dbReference type="ARBA" id="ARBA00022759"/>
    </source>
</evidence>
<dbReference type="Gene3D" id="3.100.10.20">
    <property type="entry name" value="CRISPR-associated endonuclease Cas1, N-terminal domain"/>
    <property type="match status" value="1"/>
</dbReference>
<sequence>MLNEFLYCPRLFHLEWVQSRFATNDDVEEGRYVHRVVDKASGDLPDKSEAWDGRVARSVSLSSPRLGLVAKLDVVEDGGDGSVIPVDYKKGHPDKAGRPWPSDRIQLLTQALLLREAGHTVHRAELWYAETRQRVAIYVDEAALDEVSETLKEVWRVAADPNPPPPLRNSPKCPRCSLVGICLPDELGALRTPPKERRPLKRLLAPIVEGRPVYVTLQGATAGIRHERLEIRLDGELQTSYRLIDVSQLCIFGNVTVSSQALRELMSRELPVLWFTYGGWFAGMAAGLPGKNVDLQIAQFGASDRDRLAIACRMISGKIRNSRTLLRRNSRTEAERIESQLKELASQAIQASSPGQLLGIEGAAARLYFGSFPAMIGANSRVDISGFKENGRSRRPPPDPLNALLSFCYSLLVKDLTATLASIGFDPYFGVFHKPRFGRPALALDIAEEFRPLVAESVAVQVLNNREVGPNDFRHRAGGCMLESSGRKAVLRAYERRLEQEITHPQFGYKATYRRIMDIQARILGASLTKEIEQYTAMVTR</sequence>
<evidence type="ECO:0000256" key="13">
    <source>
        <dbReference type="ARBA" id="ARBA00038592"/>
    </source>
</evidence>
<gene>
    <name evidence="14 16" type="primary">cas1</name>
    <name evidence="16" type="ORF">J5A65_11780</name>
</gene>
<keyword evidence="1 14" id="KW-0540">Nuclease</keyword>
<keyword evidence="10 14" id="KW-0238">DNA-binding</keyword>
<dbReference type="InterPro" id="IPR002729">
    <property type="entry name" value="CRISPR-assoc_Cas1"/>
</dbReference>
<protein>
    <recommendedName>
        <fullName evidence="14">CRISPR-associated endonuclease Cas1</fullName>
        <ecNumber evidence="14">3.1.-.-</ecNumber>
    </recommendedName>
</protein>
<evidence type="ECO:0000259" key="15">
    <source>
        <dbReference type="Pfam" id="PF01930"/>
    </source>
</evidence>
<feature type="binding site" evidence="14">
    <location>
        <position position="433"/>
    </location>
    <ligand>
        <name>Mn(2+)</name>
        <dbReference type="ChEBI" id="CHEBI:29035"/>
    </ligand>
</feature>
<evidence type="ECO:0000256" key="6">
    <source>
        <dbReference type="ARBA" id="ARBA00022842"/>
    </source>
</evidence>
<dbReference type="CDD" id="cd09634">
    <property type="entry name" value="Cas1_I-II-III"/>
    <property type="match status" value="1"/>
</dbReference>
<reference evidence="16 17" key="1">
    <citation type="submission" date="2021-03" db="EMBL/GenBank/DDBJ databases">
        <title>Human Oral Microbial Genomes.</title>
        <authorList>
            <person name="Johnston C.D."/>
            <person name="Chen T."/>
            <person name="Dewhirst F.E."/>
        </authorList>
    </citation>
    <scope>NUCLEOTIDE SEQUENCE [LARGE SCALE GENOMIC DNA]</scope>
    <source>
        <strain evidence="16 17">DSMZ 100122</strain>
    </source>
</reference>
<keyword evidence="7" id="KW-0408">Iron</keyword>
<dbReference type="Gene3D" id="1.20.120.920">
    <property type="entry name" value="CRISPR-associated endonuclease Cas1, C-terminal domain"/>
    <property type="match status" value="1"/>
</dbReference>
<dbReference type="NCBIfam" id="TIGR00287">
    <property type="entry name" value="cas1"/>
    <property type="match status" value="1"/>
</dbReference>
<dbReference type="InterPro" id="IPR013343">
    <property type="entry name" value="CRISPR-assoc_prot_Cas4"/>
</dbReference>
<evidence type="ECO:0000256" key="8">
    <source>
        <dbReference type="ARBA" id="ARBA00023014"/>
    </source>
</evidence>
<dbReference type="Gene3D" id="3.90.320.10">
    <property type="match status" value="1"/>
</dbReference>
<evidence type="ECO:0000256" key="11">
    <source>
        <dbReference type="ARBA" id="ARBA00023211"/>
    </source>
</evidence>
<comment type="cofactor">
    <cofactor evidence="14">
        <name>Mg(2+)</name>
        <dbReference type="ChEBI" id="CHEBI:18420"/>
    </cofactor>
    <cofactor evidence="14">
        <name>Mn(2+)</name>
        <dbReference type="ChEBI" id="CHEBI:29035"/>
    </cofactor>
</comment>
<dbReference type="EMBL" id="CP072384">
    <property type="protein sequence ID" value="QUC07602.1"/>
    <property type="molecule type" value="Genomic_DNA"/>
</dbReference>
<dbReference type="HAMAP" id="MF_01470">
    <property type="entry name" value="Cas1"/>
    <property type="match status" value="1"/>
</dbReference>
<evidence type="ECO:0000256" key="9">
    <source>
        <dbReference type="ARBA" id="ARBA00023118"/>
    </source>
</evidence>
<keyword evidence="5" id="KW-0269">Exonuclease</keyword>
<dbReference type="InterPro" id="IPR011604">
    <property type="entry name" value="PDDEXK-like_dom_sf"/>
</dbReference>
<evidence type="ECO:0000256" key="12">
    <source>
        <dbReference type="ARBA" id="ARBA00033996"/>
    </source>
</evidence>
<dbReference type="InterPro" id="IPR022765">
    <property type="entry name" value="Dna2/Cas4_DUF83"/>
</dbReference>
<dbReference type="Pfam" id="PF01930">
    <property type="entry name" value="Cas_Cas4"/>
    <property type="match status" value="1"/>
</dbReference>
<comment type="similarity">
    <text evidence="14">Belongs to the CRISPR-associated endonuclease Cas1 family.</text>
</comment>
<keyword evidence="11 14" id="KW-0464">Manganese</keyword>
<evidence type="ECO:0000256" key="2">
    <source>
        <dbReference type="ARBA" id="ARBA00022723"/>
    </source>
</evidence>
<dbReference type="Proteomes" id="UP000678513">
    <property type="component" value="Chromosome"/>
</dbReference>
<name>A0ABX7Y460_9ACTN</name>
<dbReference type="InterPro" id="IPR050646">
    <property type="entry name" value="Cas1"/>
</dbReference>
<dbReference type="EC" id="3.1.-.-" evidence="14"/>
<keyword evidence="6 14" id="KW-0460">Magnesium</keyword>
<keyword evidence="9 14" id="KW-0051">Antiviral defense</keyword>
<dbReference type="PANTHER" id="PTHR34353:SF2">
    <property type="entry name" value="CRISPR-ASSOCIATED ENDONUCLEASE CAS1 1"/>
    <property type="match status" value="1"/>
</dbReference>
<keyword evidence="2 14" id="KW-0479">Metal-binding</keyword>
<evidence type="ECO:0000256" key="10">
    <source>
        <dbReference type="ARBA" id="ARBA00023125"/>
    </source>
</evidence>
<evidence type="ECO:0000256" key="7">
    <source>
        <dbReference type="ARBA" id="ARBA00023004"/>
    </source>
</evidence>
<proteinExistence type="inferred from homology"/>
<feature type="domain" description="DUF83" evidence="15">
    <location>
        <begin position="2"/>
        <end position="183"/>
    </location>
</feature>
<dbReference type="RefSeq" id="WP_212322193.1">
    <property type="nucleotide sequence ID" value="NZ_AP024463.1"/>
</dbReference>
<evidence type="ECO:0000313" key="16">
    <source>
        <dbReference type="EMBL" id="QUC07602.1"/>
    </source>
</evidence>
<dbReference type="NCBIfam" id="TIGR00372">
    <property type="entry name" value="cas4"/>
    <property type="match status" value="1"/>
</dbReference>
<keyword evidence="17" id="KW-1185">Reference proteome</keyword>
<dbReference type="InterPro" id="IPR042211">
    <property type="entry name" value="CRISPR-assoc_Cas1_N"/>
</dbReference>
<organism evidence="16 17">
    <name type="scientific">Arachnia rubra</name>
    <dbReference type="NCBI Taxonomy" id="1547448"/>
    <lineage>
        <taxon>Bacteria</taxon>
        <taxon>Bacillati</taxon>
        <taxon>Actinomycetota</taxon>
        <taxon>Actinomycetes</taxon>
        <taxon>Propionibacteriales</taxon>
        <taxon>Propionibacteriaceae</taxon>
        <taxon>Arachnia</taxon>
    </lineage>
</organism>
<dbReference type="Pfam" id="PF01867">
    <property type="entry name" value="Cas_Cas1"/>
    <property type="match status" value="1"/>
</dbReference>
<evidence type="ECO:0000256" key="5">
    <source>
        <dbReference type="ARBA" id="ARBA00022839"/>
    </source>
</evidence>
<dbReference type="GO" id="GO:0004519">
    <property type="term" value="F:endonuclease activity"/>
    <property type="evidence" value="ECO:0007669"/>
    <property type="project" value="UniProtKB-KW"/>
</dbReference>
<evidence type="ECO:0000313" key="17">
    <source>
        <dbReference type="Proteomes" id="UP000678513"/>
    </source>
</evidence>
<comment type="catalytic activity">
    <reaction evidence="12">
        <text>exonucleolytic cleavage in the 5'- to 3'-direction to yield nucleoside 3'-phosphates.</text>
        <dbReference type="EC" id="3.1.12.1"/>
    </reaction>
</comment>
<dbReference type="PANTHER" id="PTHR34353">
    <property type="entry name" value="CRISPR-ASSOCIATED ENDONUCLEASE CAS1 1"/>
    <property type="match status" value="1"/>
</dbReference>
<keyword evidence="3 14" id="KW-0255">Endonuclease</keyword>
<keyword evidence="8" id="KW-0411">Iron-sulfur</keyword>
<comment type="function">
    <text evidence="14">CRISPR (clustered regularly interspaced short palindromic repeat), is an adaptive immune system that provides protection against mobile genetic elements (viruses, transposable elements and conjugative plasmids). CRISPR clusters contain spacers, sequences complementary to antecedent mobile elements, and target invading nucleic acids. CRISPR clusters are transcribed and processed into CRISPR RNA (crRNA). Acts as a dsDNA endonuclease. Involved in the integration of spacer DNA into the CRISPR cassette.</text>
</comment>